<reference evidence="3 4" key="1">
    <citation type="submission" date="2017-01" db="EMBL/GenBank/DDBJ databases">
        <title>New insights into the genetic diversity of Chromobacterium isolated from tropical freshwater lake.</title>
        <authorList>
            <person name="Santos A.B."/>
            <person name="Nascimento A.M."/>
            <person name="Da Silva P.C."/>
        </authorList>
    </citation>
    <scope>NUCLEOTIDE SEQUENCE [LARGE SCALE GENOMIC DNA]</scope>
    <source>
        <strain evidence="3 4">56AF</strain>
    </source>
</reference>
<dbReference type="AlphaFoldDB" id="A0A2S9X9P0"/>
<sequence length="758" mass="79465">MANLQEKPAWEAGIYQLETSDPVLGGPDGIDNLQAKQLANRTVFLKKQIDDLVSGALTAEYADRLKTPRNIAMTGDGSWNVTFDASGNVSAAMTLSNSGVTAGSYGQVTVDAKGRVTAARAIIPDDVPALDWSKIASGKPTTLAGYGIADGASKSDLQSAVNGLVSNAPANLNTLQELAASINNDPKYSATVDGKLAGKADKTDLANAGIGGQARNINAGALTDLRPNGFYHAQADGGKGVTGAPGNGANGVFNVNFLSDKWGSLTYRQWGGEIYEARLENGAWSSFNRHWHSGNFNPDGKADKATTLAGYGITDGASKTDLKTAIDGVVAGAPGALNTLQELAAALGNDSNYAATITKQLSGKADRATTLAGYGITDAVPSAQGMMLKGTVDQTQLDTVFDPGFRAVNRSGFTSTLVTMNAGGSVGPFQLEAFYSGDLRWRNQTDSKIWNNWKGIWHSGNFRPDDKADKASTLAGYGILDAVGKNDFSQLVNKVASRKLVRVRATGYAVPNRTSYLEVDGIVKSYGARSYNMAQLDKQGNVTRDAVFDVAGGNNQGQAAADWLNAVPDGTWVIVYTSDEPQWNRDPDGSLGKALYRCGASRQVFGSSAFFYRSAYILIGQAGCGEGKGREFYRGDGPSSPNSELNVSFDLINGEPVLPVVATGSASFGASGYQRLPSGLIVQWNAGALASQGGVDGVSNNFPIAFPNACLIVLAVHWGTDASVNVVVQGWDNNSVRLRSNYSPAGAGVAAPYLAIGY</sequence>
<evidence type="ECO:0000313" key="3">
    <source>
        <dbReference type="EMBL" id="PRP72451.1"/>
    </source>
</evidence>
<dbReference type="Gene3D" id="2.60.40.3940">
    <property type="match status" value="1"/>
</dbReference>
<accession>A0A2S9X9P0</accession>
<evidence type="ECO:0000259" key="1">
    <source>
        <dbReference type="Pfam" id="PF15711"/>
    </source>
</evidence>
<dbReference type="PROSITE" id="PS52031">
    <property type="entry name" value="GG_LECTIN"/>
    <property type="match status" value="1"/>
</dbReference>
<gene>
    <name evidence="3" type="ORF">BUE93_01580</name>
</gene>
<proteinExistence type="predicted"/>
<dbReference type="Pfam" id="PF15711">
    <property type="entry name" value="ILEI"/>
    <property type="match status" value="1"/>
</dbReference>
<feature type="domain" description="ILEI/PANDER" evidence="1">
    <location>
        <begin position="529"/>
        <end position="623"/>
    </location>
</feature>
<dbReference type="RefSeq" id="WP_106075587.1">
    <property type="nucleotide sequence ID" value="NZ_MTBD01000002.1"/>
</dbReference>
<dbReference type="InterPro" id="IPR054075">
    <property type="entry name" value="Gp53-like_C"/>
</dbReference>
<feature type="domain" description="Putative tail fiber protein gp53-like C-terminal" evidence="2">
    <location>
        <begin position="675"/>
        <end position="758"/>
    </location>
</feature>
<name>A0A2S9X9P0_9NEIS</name>
<protein>
    <submittedName>
        <fullName evidence="3">Uncharacterized protein</fullName>
    </submittedName>
</protein>
<dbReference type="InterPro" id="IPR051934">
    <property type="entry name" value="Phage_Tail_Fiber_Structural"/>
</dbReference>
<organism evidence="3 4">
    <name type="scientific">Chromobacterium amazonense</name>
    <dbReference type="NCBI Taxonomy" id="1382803"/>
    <lineage>
        <taxon>Bacteria</taxon>
        <taxon>Pseudomonadati</taxon>
        <taxon>Pseudomonadota</taxon>
        <taxon>Betaproteobacteria</taxon>
        <taxon>Neisseriales</taxon>
        <taxon>Chromobacteriaceae</taxon>
        <taxon>Chromobacterium</taxon>
    </lineage>
</organism>
<dbReference type="Pfam" id="PF21882">
    <property type="entry name" value="Gp53-like_C"/>
    <property type="match status" value="1"/>
</dbReference>
<evidence type="ECO:0000313" key="4">
    <source>
        <dbReference type="Proteomes" id="UP000239469"/>
    </source>
</evidence>
<dbReference type="PANTHER" id="PTHR35191">
    <property type="entry name" value="PROPHAGE SIDE TAIL FIBER PROTEIN HOMOLOG STFQ-RELATED"/>
    <property type="match status" value="1"/>
</dbReference>
<dbReference type="Proteomes" id="UP000239469">
    <property type="component" value="Unassembled WGS sequence"/>
</dbReference>
<comment type="caution">
    <text evidence="3">The sequence shown here is derived from an EMBL/GenBank/DDBJ whole genome shotgun (WGS) entry which is preliminary data.</text>
</comment>
<evidence type="ECO:0000259" key="2">
    <source>
        <dbReference type="Pfam" id="PF21882"/>
    </source>
</evidence>
<dbReference type="InterPro" id="IPR039477">
    <property type="entry name" value="ILEI/PANDER_dom"/>
</dbReference>
<dbReference type="PANTHER" id="PTHR35191:SF1">
    <property type="entry name" value="PROPHAGE SIDE TAIL FIBER PROTEIN HOMOLOG STFQ-RELATED"/>
    <property type="match status" value="1"/>
</dbReference>
<dbReference type="OrthoDB" id="8592525at2"/>
<dbReference type="EMBL" id="MTBD01000002">
    <property type="protein sequence ID" value="PRP72451.1"/>
    <property type="molecule type" value="Genomic_DNA"/>
</dbReference>